<dbReference type="PROSITE" id="PS50862">
    <property type="entry name" value="AA_TRNA_LIGASE_II"/>
    <property type="match status" value="1"/>
</dbReference>
<feature type="domain" description="Aminoacyl-transfer RNA synthetases class-II family profile" evidence="8">
    <location>
        <begin position="41"/>
        <end position="284"/>
    </location>
</feature>
<evidence type="ECO:0000256" key="5">
    <source>
        <dbReference type="ARBA" id="ARBA00023146"/>
    </source>
</evidence>
<dbReference type="FunFam" id="3.30.930.10:FF:000037">
    <property type="entry name" value="Proline--tRNA ligase"/>
    <property type="match status" value="1"/>
</dbReference>
<accession>A0AAT9GUB9</accession>
<dbReference type="InterPro" id="IPR033721">
    <property type="entry name" value="ProRS_core_arch_euk"/>
</dbReference>
<comment type="catalytic activity">
    <reaction evidence="6 7">
        <text>tRNA(Pro) + L-proline + ATP = L-prolyl-tRNA(Pro) + AMP + diphosphate</text>
        <dbReference type="Rhea" id="RHEA:14305"/>
        <dbReference type="Rhea" id="RHEA-COMP:9700"/>
        <dbReference type="Rhea" id="RHEA-COMP:9702"/>
        <dbReference type="ChEBI" id="CHEBI:30616"/>
        <dbReference type="ChEBI" id="CHEBI:33019"/>
        <dbReference type="ChEBI" id="CHEBI:60039"/>
        <dbReference type="ChEBI" id="CHEBI:78442"/>
        <dbReference type="ChEBI" id="CHEBI:78532"/>
        <dbReference type="ChEBI" id="CHEBI:456215"/>
        <dbReference type="EC" id="6.1.1.15"/>
    </reaction>
</comment>
<dbReference type="KEGG" id="sjv:SJAV_24080"/>
<dbReference type="GO" id="GO:0005737">
    <property type="term" value="C:cytoplasm"/>
    <property type="evidence" value="ECO:0007669"/>
    <property type="project" value="UniProtKB-SubCell"/>
</dbReference>
<evidence type="ECO:0000259" key="8">
    <source>
        <dbReference type="PROSITE" id="PS50862"/>
    </source>
</evidence>
<dbReference type="AlphaFoldDB" id="A0AAT9GUB9"/>
<evidence type="ECO:0000256" key="1">
    <source>
        <dbReference type="ARBA" id="ARBA00022598"/>
    </source>
</evidence>
<evidence type="ECO:0000256" key="7">
    <source>
        <dbReference type="HAMAP-Rule" id="MF_01571"/>
    </source>
</evidence>
<dbReference type="PANTHER" id="PTHR43382:SF2">
    <property type="entry name" value="BIFUNCTIONAL GLUTAMATE_PROLINE--TRNA LIGASE"/>
    <property type="match status" value="1"/>
</dbReference>
<dbReference type="Pfam" id="PF09180">
    <property type="entry name" value="ProRS-C_1"/>
    <property type="match status" value="1"/>
</dbReference>
<dbReference type="InterPro" id="IPR036621">
    <property type="entry name" value="Anticodon-bd_dom_sf"/>
</dbReference>
<dbReference type="InterPro" id="IPR002316">
    <property type="entry name" value="Pro-tRNA-ligase_IIa"/>
</dbReference>
<dbReference type="InterPro" id="IPR006195">
    <property type="entry name" value="aa-tRNA-synth_II"/>
</dbReference>
<comment type="subunit">
    <text evidence="7">Homodimer.</text>
</comment>
<gene>
    <name evidence="7 9" type="primary">proS</name>
    <name evidence="9" type="ORF">SJAV_24080</name>
</gene>
<dbReference type="CDD" id="cd00862">
    <property type="entry name" value="ProRS_anticodon_zinc"/>
    <property type="match status" value="1"/>
</dbReference>
<evidence type="ECO:0000256" key="3">
    <source>
        <dbReference type="ARBA" id="ARBA00022840"/>
    </source>
</evidence>
<dbReference type="InterPro" id="IPR004154">
    <property type="entry name" value="Anticodon-bd"/>
</dbReference>
<dbReference type="GO" id="GO:0017101">
    <property type="term" value="C:aminoacyl-tRNA synthetase multienzyme complex"/>
    <property type="evidence" value="ECO:0007669"/>
    <property type="project" value="TreeGrafter"/>
</dbReference>
<dbReference type="Gene3D" id="3.40.50.800">
    <property type="entry name" value="Anticodon-binding domain"/>
    <property type="match status" value="1"/>
</dbReference>
<dbReference type="CDD" id="cd00778">
    <property type="entry name" value="ProRS_core_arch_euk"/>
    <property type="match status" value="1"/>
</dbReference>
<dbReference type="SUPFAM" id="SSF55681">
    <property type="entry name" value="Class II aaRS and biotin synthetases"/>
    <property type="match status" value="1"/>
</dbReference>
<dbReference type="Gene3D" id="3.30.110.30">
    <property type="entry name" value="C-terminal domain of ProRS"/>
    <property type="match status" value="1"/>
</dbReference>
<comment type="domain">
    <text evidence="7">Consists of three domains: the N-terminal catalytic domain, the anticodon-binding domain and the C-terminal extension.</text>
</comment>
<dbReference type="InterPro" id="IPR004499">
    <property type="entry name" value="Pro-tRNA-ligase_IIa_arc-type"/>
</dbReference>
<dbReference type="PRINTS" id="PR01046">
    <property type="entry name" value="TRNASYNTHPRO"/>
</dbReference>
<dbReference type="GO" id="GO:0006433">
    <property type="term" value="P:prolyl-tRNA aminoacylation"/>
    <property type="evidence" value="ECO:0007669"/>
    <property type="project" value="UniProtKB-UniRule"/>
</dbReference>
<dbReference type="SUPFAM" id="SSF64586">
    <property type="entry name" value="C-terminal domain of ProRS"/>
    <property type="match status" value="1"/>
</dbReference>
<dbReference type="PANTHER" id="PTHR43382">
    <property type="entry name" value="PROLYL-TRNA SYNTHETASE"/>
    <property type="match status" value="1"/>
</dbReference>
<evidence type="ECO:0000256" key="4">
    <source>
        <dbReference type="ARBA" id="ARBA00022917"/>
    </source>
</evidence>
<dbReference type="HAMAP" id="MF_01571">
    <property type="entry name" value="Pro_tRNA_synth_type3"/>
    <property type="match status" value="1"/>
</dbReference>
<dbReference type="GO" id="GO:0004827">
    <property type="term" value="F:proline-tRNA ligase activity"/>
    <property type="evidence" value="ECO:0007669"/>
    <property type="project" value="UniProtKB-UniRule"/>
</dbReference>
<comment type="similarity">
    <text evidence="7">Belongs to the class-II aminoacyl-tRNA synthetase family. ProS type 3 subfamily.</text>
</comment>
<dbReference type="InterPro" id="IPR045864">
    <property type="entry name" value="aa-tRNA-synth_II/BPL/LPL"/>
</dbReference>
<dbReference type="EMBL" id="AP031322">
    <property type="protein sequence ID" value="BFH74464.1"/>
    <property type="molecule type" value="Genomic_DNA"/>
</dbReference>
<organism evidence="9">
    <name type="scientific">Sulfurisphaera javensis</name>
    <dbReference type="NCBI Taxonomy" id="2049879"/>
    <lineage>
        <taxon>Archaea</taxon>
        <taxon>Thermoproteota</taxon>
        <taxon>Thermoprotei</taxon>
        <taxon>Sulfolobales</taxon>
        <taxon>Sulfolobaceae</taxon>
        <taxon>Sulfurisphaera</taxon>
    </lineage>
</organism>
<proteinExistence type="inferred from homology"/>
<dbReference type="InterPro" id="IPR017449">
    <property type="entry name" value="Pro-tRNA_synth_II"/>
</dbReference>
<reference evidence="9" key="1">
    <citation type="submission" date="2024-03" db="EMBL/GenBank/DDBJ databases">
        <title>Complete genome sequence of Sulfurisphaera javensis strain KD-1.</title>
        <authorList>
            <person name="Sakai H."/>
            <person name="Nur N."/>
            <person name="Suwanto A."/>
            <person name="Kurosawa N."/>
        </authorList>
    </citation>
    <scope>NUCLEOTIDE SEQUENCE</scope>
    <source>
        <strain evidence="9">KD-1</strain>
    </source>
</reference>
<comment type="function">
    <text evidence="7">Catalyzes the attachment of proline to tRNA(Pro) in a two-step reaction: proline is first activated by ATP to form Pro-AMP and then transferred to the acceptor end of tRNA(Pro).</text>
</comment>
<dbReference type="RefSeq" id="WP_369609971.1">
    <property type="nucleotide sequence ID" value="NZ_AP031322.1"/>
</dbReference>
<keyword evidence="3 7" id="KW-0067">ATP-binding</keyword>
<keyword evidence="4 7" id="KW-0648">Protein biosynthesis</keyword>
<keyword evidence="2 7" id="KW-0547">Nucleotide-binding</keyword>
<dbReference type="SMART" id="SM00946">
    <property type="entry name" value="ProRS-C_1"/>
    <property type="match status" value="1"/>
</dbReference>
<comment type="subcellular location">
    <subcellularLocation>
        <location evidence="7">Cytoplasm</location>
    </subcellularLocation>
</comment>
<dbReference type="Gene3D" id="3.30.930.10">
    <property type="entry name" value="Bira Bifunctional Protein, Domain 2"/>
    <property type="match status" value="1"/>
</dbReference>
<dbReference type="NCBIfam" id="TIGR00408">
    <property type="entry name" value="proS_fam_I"/>
    <property type="match status" value="1"/>
</dbReference>
<keyword evidence="5 7" id="KW-0030">Aminoacyl-tRNA synthetase</keyword>
<dbReference type="SUPFAM" id="SSF52954">
    <property type="entry name" value="Class II aaRS ABD-related"/>
    <property type="match status" value="1"/>
</dbReference>
<dbReference type="Pfam" id="PF00587">
    <property type="entry name" value="tRNA-synt_2b"/>
    <property type="match status" value="1"/>
</dbReference>
<dbReference type="GeneID" id="92355366"/>
<evidence type="ECO:0000256" key="6">
    <source>
        <dbReference type="ARBA" id="ARBA00047671"/>
    </source>
</evidence>
<dbReference type="InterPro" id="IPR002314">
    <property type="entry name" value="aa-tRNA-synt_IIb"/>
</dbReference>
<dbReference type="GO" id="GO:0005524">
    <property type="term" value="F:ATP binding"/>
    <property type="evidence" value="ECO:0007669"/>
    <property type="project" value="UniProtKB-UniRule"/>
</dbReference>
<name>A0AAT9GUB9_9CREN</name>
<dbReference type="EC" id="6.1.1.15" evidence="7"/>
<protein>
    <recommendedName>
        <fullName evidence="7">Proline--tRNA ligase</fullName>
        <ecNumber evidence="7">6.1.1.15</ecNumber>
    </recommendedName>
    <alternativeName>
        <fullName evidence="7">Prolyl-tRNA synthetase</fullName>
        <shortName evidence="7">ProRS</shortName>
    </alternativeName>
</protein>
<keyword evidence="1 7" id="KW-0436">Ligase</keyword>
<keyword evidence="7" id="KW-0963">Cytoplasm</keyword>
<dbReference type="Pfam" id="PF03129">
    <property type="entry name" value="HGTP_anticodon"/>
    <property type="match status" value="1"/>
</dbReference>
<evidence type="ECO:0000313" key="9">
    <source>
        <dbReference type="EMBL" id="BFH74464.1"/>
    </source>
</evidence>
<evidence type="ECO:0000256" key="2">
    <source>
        <dbReference type="ARBA" id="ARBA00022741"/>
    </source>
</evidence>
<sequence length="483" mass="56141">MKLSREKWEKNFSEWLDWVLKEAEIYDYGRYPVKGMGVWMPYGFKIRQNMLELIRKLLDSTGHEEVLFPLLIPEDLLKRESEHIRGFENEVYWVTKGGSEDLDVKLALRPTSETSITFMESLWIKSYKQLPKKYYQVVSVFRYETKATRPLIRLREVTSFKEAHTLHETYEDAAKQVEEAIGIYKKFFDELGIPYMLSKRPDWDKFAGAEYTIAFDTIMPDSRVLQIGTVHHLGQHFTKAFDFKIQRKDGSLDYPHQTSYGISDRVVAVLIAINGDDHGPIIHPSIAPIKVVIIPIPAKDEQIAQKVINYAREIAELLKSHDITVIIDDDMETTPGEKFYIWELKGVPLRIEIGPREMNNNTVFIKRRDTLEGKSVPKEKVVEEVRNLLDIMKKDLRERAYQFMRERIRYTEDLNEAKKILDEKAGVVEVPWCGENSCGLRLEEVTNARVLGIPLDENKDISNSKCIVCKKPAMSMLRLAKTY</sequence>
<dbReference type="InterPro" id="IPR016061">
    <property type="entry name" value="Pro-tRNA_ligase_II_C"/>
</dbReference>